<name>A0A1L3KPB3_9VIRU</name>
<dbReference type="EMBL" id="KX884665">
    <property type="protein sequence ID" value="APG79145.1"/>
    <property type="molecule type" value="Genomic_RNA"/>
</dbReference>
<protein>
    <submittedName>
        <fullName evidence="1">Uncharacterized protein</fullName>
    </submittedName>
</protein>
<proteinExistence type="predicted"/>
<organism evidence="1">
    <name type="scientific">Hubei odonate virus 15</name>
    <dbReference type="NCBI Taxonomy" id="1922996"/>
    <lineage>
        <taxon>Viruses</taxon>
        <taxon>Riboviria</taxon>
    </lineage>
</organism>
<sequence>MYLGFIVTESQYRRCLKGNQSVKLFWLKESFSLKPKCREELYFCLSSDNLLFIIVQNIEHIREMIDAGVVYDLTECEELNLVEFATNLKYSEHECIRACNELRESICEVIDQYRVCGPEYECLLNEKVYSKASEMVGLMKSGMYIGFDGSVETKVFYECIDKVRDEYEFVERNFDDLGQRKLYTMFSGFVLNRRIIYVGSAPGEAWISYALRQGYEVVSLDPRDLYNHYGKENNLERLERNKIRHIKEPFLTWDNHVLKPFLDKPFDLIWDVRGDYENDTQYELMVEKEVSLLNEVVSTMPPTCVRACFKIRLRNIEQYKLPTGGRFFLMPWCLSRKKYELRYVVRFVDNVKISRVSVACENNLKRLKEGYWGEIPLKGDLSSDFNLFCASKMMRMDVMNYMDVVSVSKIEFNLFTLNCNPSSSIRAYLDEAFGVISFFTKRRLNDNESIVPYDKNILRFAVVDSRVFIGKYIADLILLVPMDLSIFKDELLTSFNFRLKSIGHGVHKEYGIVKYHAAKRQSAMMMGKAFRRFPEAFSVNEKLVTPSGHAMRMMIHEIKKNDYSIFSFFQKVLYNFYANTRVKNKKAAITRLTGKVAALQLPRLKSRSFEKSSSAIWHSIDEWKAGFKAGELLLKENHDISDIFDNMIMRYTSILGVYEGMEIRHFNKMMNLPIVEIRIDSLSTRLVVALTMVEKVGVLLTYIGENLADPNGLFNFSEGLDLLAKRSKIGNFLIREMECDYIVRKLWYRKLTLKVLADGKYENHYSHCFNYDELIRRAAMRFLCKRSEEYSILREQLNSISVISGINVYALIEREYSPSELDEAIYAEMVKEWLDSQIEIFRPRLYTRWISRVPEVMKDIVISRFTKLFHAEDLFVLERVRELIKQDDRLTGLEAP</sequence>
<accession>A0A1L3KPB3</accession>
<reference evidence="1" key="1">
    <citation type="journal article" date="2016" name="Nature">
        <title>Redefining the invertebrate RNA virosphere.</title>
        <authorList>
            <person name="Shi M."/>
            <person name="Lin X.D."/>
            <person name="Tian J.H."/>
            <person name="Chen L.J."/>
            <person name="Chen X."/>
            <person name="Li C.X."/>
            <person name="Qin X.C."/>
            <person name="Li J."/>
            <person name="Cao J.P."/>
            <person name="Eden J.S."/>
            <person name="Buchmann J."/>
            <person name="Wang W."/>
            <person name="Xu J."/>
            <person name="Holmes E.C."/>
            <person name="Zhang Y.Z."/>
        </authorList>
    </citation>
    <scope>NUCLEOTIDE SEQUENCE</scope>
    <source>
        <strain evidence="1">QTM133059</strain>
    </source>
</reference>
<evidence type="ECO:0000313" key="1">
    <source>
        <dbReference type="EMBL" id="APG79145.1"/>
    </source>
</evidence>